<proteinExistence type="predicted"/>
<dbReference type="AlphaFoldDB" id="A0A4Z2ID58"/>
<comment type="caution">
    <text evidence="2">The sequence shown here is derived from an EMBL/GenBank/DDBJ whole genome shotgun (WGS) entry which is preliminary data.</text>
</comment>
<organism evidence="2 3">
    <name type="scientific">Liparis tanakae</name>
    <name type="common">Tanaka's snailfish</name>
    <dbReference type="NCBI Taxonomy" id="230148"/>
    <lineage>
        <taxon>Eukaryota</taxon>
        <taxon>Metazoa</taxon>
        <taxon>Chordata</taxon>
        <taxon>Craniata</taxon>
        <taxon>Vertebrata</taxon>
        <taxon>Euteleostomi</taxon>
        <taxon>Actinopterygii</taxon>
        <taxon>Neopterygii</taxon>
        <taxon>Teleostei</taxon>
        <taxon>Neoteleostei</taxon>
        <taxon>Acanthomorphata</taxon>
        <taxon>Eupercaria</taxon>
        <taxon>Perciformes</taxon>
        <taxon>Cottioidei</taxon>
        <taxon>Cottales</taxon>
        <taxon>Liparidae</taxon>
        <taxon>Liparis</taxon>
    </lineage>
</organism>
<dbReference type="Proteomes" id="UP000314294">
    <property type="component" value="Unassembled WGS sequence"/>
</dbReference>
<evidence type="ECO:0000313" key="2">
    <source>
        <dbReference type="EMBL" id="TNN75890.1"/>
    </source>
</evidence>
<gene>
    <name evidence="2" type="ORF">EYF80_013860</name>
</gene>
<protein>
    <recommendedName>
        <fullName evidence="4">Secreted protein</fullName>
    </recommendedName>
</protein>
<feature type="chain" id="PRO_5021195372" description="Secreted protein" evidence="1">
    <location>
        <begin position="22"/>
        <end position="129"/>
    </location>
</feature>
<sequence>MSCRTTLMHCCHLVFLIQCTGLNKVLWTGGPPKPDQSMQLDQGLNPQPAAPFSNHQACTTPSLRVEECWACHSGRVTVGVSQRECHRGRVTEGMSQRACHSGRGSAPHFHSEKHGAIASHHNYMFMGIL</sequence>
<keyword evidence="3" id="KW-1185">Reference proteome</keyword>
<keyword evidence="1" id="KW-0732">Signal</keyword>
<reference evidence="2 3" key="1">
    <citation type="submission" date="2019-03" db="EMBL/GenBank/DDBJ databases">
        <title>First draft genome of Liparis tanakae, snailfish: a comprehensive survey of snailfish specific genes.</title>
        <authorList>
            <person name="Kim W."/>
            <person name="Song I."/>
            <person name="Jeong J.-H."/>
            <person name="Kim D."/>
            <person name="Kim S."/>
            <person name="Ryu S."/>
            <person name="Song J.Y."/>
            <person name="Lee S.K."/>
        </authorList>
    </citation>
    <scope>NUCLEOTIDE SEQUENCE [LARGE SCALE GENOMIC DNA]</scope>
    <source>
        <tissue evidence="2">Muscle</tissue>
    </source>
</reference>
<evidence type="ECO:0008006" key="4">
    <source>
        <dbReference type="Google" id="ProtNLM"/>
    </source>
</evidence>
<name>A0A4Z2ID58_9TELE</name>
<evidence type="ECO:0000313" key="3">
    <source>
        <dbReference type="Proteomes" id="UP000314294"/>
    </source>
</evidence>
<dbReference type="EMBL" id="SRLO01000098">
    <property type="protein sequence ID" value="TNN75890.1"/>
    <property type="molecule type" value="Genomic_DNA"/>
</dbReference>
<feature type="signal peptide" evidence="1">
    <location>
        <begin position="1"/>
        <end position="21"/>
    </location>
</feature>
<accession>A0A4Z2ID58</accession>
<evidence type="ECO:0000256" key="1">
    <source>
        <dbReference type="SAM" id="SignalP"/>
    </source>
</evidence>